<dbReference type="OrthoDB" id="8123891at2759"/>
<evidence type="ECO:0000313" key="4">
    <source>
        <dbReference type="Proteomes" id="UP000801492"/>
    </source>
</evidence>
<evidence type="ECO:0000256" key="1">
    <source>
        <dbReference type="SAM" id="MobiDB-lite"/>
    </source>
</evidence>
<gene>
    <name evidence="3" type="ORF">ILUMI_16131</name>
</gene>
<comment type="caution">
    <text evidence="3">The sequence shown here is derived from an EMBL/GenBank/DDBJ whole genome shotgun (WGS) entry which is preliminary data.</text>
</comment>
<accession>A0A8K0CRL6</accession>
<dbReference type="Proteomes" id="UP000801492">
    <property type="component" value="Unassembled WGS sequence"/>
</dbReference>
<feature type="region of interest" description="Disordered" evidence="1">
    <location>
        <begin position="120"/>
        <end position="159"/>
    </location>
</feature>
<organism evidence="3 4">
    <name type="scientific">Ignelater luminosus</name>
    <name type="common">Cucubano</name>
    <name type="synonym">Pyrophorus luminosus</name>
    <dbReference type="NCBI Taxonomy" id="2038154"/>
    <lineage>
        <taxon>Eukaryota</taxon>
        <taxon>Metazoa</taxon>
        <taxon>Ecdysozoa</taxon>
        <taxon>Arthropoda</taxon>
        <taxon>Hexapoda</taxon>
        <taxon>Insecta</taxon>
        <taxon>Pterygota</taxon>
        <taxon>Neoptera</taxon>
        <taxon>Endopterygota</taxon>
        <taxon>Coleoptera</taxon>
        <taxon>Polyphaga</taxon>
        <taxon>Elateriformia</taxon>
        <taxon>Elateroidea</taxon>
        <taxon>Elateridae</taxon>
        <taxon>Agrypninae</taxon>
        <taxon>Pyrophorini</taxon>
        <taxon>Ignelater</taxon>
    </lineage>
</organism>
<protein>
    <recommendedName>
        <fullName evidence="2">Pre-C2HC domain-containing protein</fullName>
    </recommendedName>
</protein>
<feature type="domain" description="Pre-C2HC" evidence="2">
    <location>
        <begin position="68"/>
        <end position="107"/>
    </location>
</feature>
<reference evidence="3" key="1">
    <citation type="submission" date="2019-08" db="EMBL/GenBank/DDBJ databases">
        <title>The genome of the North American firefly Photinus pyralis.</title>
        <authorList>
            <consortium name="Photinus pyralis genome working group"/>
            <person name="Fallon T.R."/>
            <person name="Sander Lower S.E."/>
            <person name="Weng J.-K."/>
        </authorList>
    </citation>
    <scope>NUCLEOTIDE SEQUENCE</scope>
    <source>
        <strain evidence="3">TRF0915ILg1</strain>
        <tissue evidence="3">Whole body</tissue>
    </source>
</reference>
<evidence type="ECO:0000313" key="3">
    <source>
        <dbReference type="EMBL" id="KAF2890042.1"/>
    </source>
</evidence>
<sequence>MEADYTAEKAPPKENRTRIPPIILKNKLSTRDSIHLLDEEKVEFYTYQLTAEKPVVIRGIPDEINTTDIKKDLEEKGFQINSIIRITVGKEKRLIPLVHVNIKKTSEASAFQKKLEPVMKNQRPTQIAISPPSPPPPTKSFAKVVATPSAPVHTTSQCK</sequence>
<dbReference type="AlphaFoldDB" id="A0A8K0CRL6"/>
<proteinExistence type="predicted"/>
<dbReference type="Pfam" id="PF07530">
    <property type="entry name" value="PRE_C2HC"/>
    <property type="match status" value="1"/>
</dbReference>
<dbReference type="InterPro" id="IPR006579">
    <property type="entry name" value="Pre_C2HC_dom"/>
</dbReference>
<keyword evidence="4" id="KW-1185">Reference proteome</keyword>
<name>A0A8K0CRL6_IGNLU</name>
<dbReference type="EMBL" id="VTPC01059121">
    <property type="protein sequence ID" value="KAF2890042.1"/>
    <property type="molecule type" value="Genomic_DNA"/>
</dbReference>
<evidence type="ECO:0000259" key="2">
    <source>
        <dbReference type="Pfam" id="PF07530"/>
    </source>
</evidence>